<comment type="caution">
    <text evidence="1">The sequence shown here is derived from an EMBL/GenBank/DDBJ whole genome shotgun (WGS) entry which is preliminary data.</text>
</comment>
<gene>
    <name evidence="1" type="ORF">ULMS_19330</name>
</gene>
<dbReference type="EMBL" id="BKCF01000003">
    <property type="protein sequence ID" value="GEQ86425.1"/>
    <property type="molecule type" value="Genomic_DNA"/>
</dbReference>
<dbReference type="OrthoDB" id="1490812at2"/>
<evidence type="ECO:0000313" key="2">
    <source>
        <dbReference type="Proteomes" id="UP000326994"/>
    </source>
</evidence>
<name>A0A5J4G1R5_9FLAO</name>
<organism evidence="1 2">
    <name type="scientific">Patiriisocius marinistellae</name>
    <dbReference type="NCBI Taxonomy" id="2494560"/>
    <lineage>
        <taxon>Bacteria</taxon>
        <taxon>Pseudomonadati</taxon>
        <taxon>Bacteroidota</taxon>
        <taxon>Flavobacteriia</taxon>
        <taxon>Flavobacteriales</taxon>
        <taxon>Flavobacteriaceae</taxon>
        <taxon>Patiriisocius</taxon>
    </lineage>
</organism>
<dbReference type="AlphaFoldDB" id="A0A5J4G1R5"/>
<proteinExistence type="predicted"/>
<sequence length="464" mass="54042">MSNLLKKPKKEHPKDKQAKYESLNLIENPFPNTPFVNKENEDNRYNGRIYEAKVREKEHHKIIENFIKVPQVDQNHIRLGYILDHSYVGRGNGKSAFALNLINEINEEYCLNISNELNKCFGLHLSPEPGGRTKTFFSFVDLIFDAIIQKGIINYCLASLRLASINEIKKDITFDDLDENEIVEQLNNLYWFQQNDVEIAEVTKGYYEHEKLDKISSSFPLNRDKNTFYNNVLVTQKDFKKYYYEVLKKGKERMNFVFNDLVLFFQAAGFNGAYFIVDDFERIPDFQSEKLKQEFALELRTNFFDGILENAKIGFYNLILILHAGVPRLVEKAWGVSGMHRRSPMSEDEAEHIVKFDKLSYEHTKLMLEKYLEEYRLNKLPESSIAPFTEDAIKIIGEKSEMNASTILEKAYSLIESAVRDEVSKIDGEYVQTKLGKKDEETKEDINDILDGTSEDLFKKSKEK</sequence>
<reference evidence="1 2" key="1">
    <citation type="submission" date="2019-08" db="EMBL/GenBank/DDBJ databases">
        <title>Ulvibacter marinistellae sp. nov., isolated from a starfish, Patiria pectinifera.</title>
        <authorList>
            <person name="Kawano K."/>
            <person name="Ushijima N."/>
            <person name="Kihara M."/>
            <person name="Itoh H."/>
        </authorList>
    </citation>
    <scope>NUCLEOTIDE SEQUENCE [LARGE SCALE GENOMIC DNA]</scope>
    <source>
        <strain evidence="1 2">KK4</strain>
    </source>
</reference>
<accession>A0A5J4G1R5</accession>
<dbReference type="RefSeq" id="WP_151894349.1">
    <property type="nucleotide sequence ID" value="NZ_BKCF01000003.1"/>
</dbReference>
<keyword evidence="2" id="KW-1185">Reference proteome</keyword>
<evidence type="ECO:0000313" key="1">
    <source>
        <dbReference type="EMBL" id="GEQ86425.1"/>
    </source>
</evidence>
<protein>
    <submittedName>
        <fullName evidence="1">Uncharacterized protein</fullName>
    </submittedName>
</protein>
<dbReference type="Proteomes" id="UP000326994">
    <property type="component" value="Unassembled WGS sequence"/>
</dbReference>